<dbReference type="InterPro" id="IPR001138">
    <property type="entry name" value="Zn2Cys6_DnaBD"/>
</dbReference>
<feature type="region of interest" description="Disordered" evidence="6">
    <location>
        <begin position="128"/>
        <end position="153"/>
    </location>
</feature>
<evidence type="ECO:0000313" key="8">
    <source>
        <dbReference type="EMBL" id="CAG8021940.1"/>
    </source>
</evidence>
<dbReference type="InterPro" id="IPR036864">
    <property type="entry name" value="Zn2-C6_fun-type_DNA-bd_sf"/>
</dbReference>
<dbReference type="Pfam" id="PF04082">
    <property type="entry name" value="Fungal_trans"/>
    <property type="match status" value="1"/>
</dbReference>
<dbReference type="CDD" id="cd12148">
    <property type="entry name" value="fungal_TF_MHR"/>
    <property type="match status" value="1"/>
</dbReference>
<dbReference type="GO" id="GO:0008270">
    <property type="term" value="F:zinc ion binding"/>
    <property type="evidence" value="ECO:0007669"/>
    <property type="project" value="InterPro"/>
</dbReference>
<keyword evidence="1" id="KW-0479">Metal-binding</keyword>
<evidence type="ECO:0000256" key="6">
    <source>
        <dbReference type="SAM" id="MobiDB-lite"/>
    </source>
</evidence>
<dbReference type="SMART" id="SM00906">
    <property type="entry name" value="Fungal_trans"/>
    <property type="match status" value="1"/>
</dbReference>
<feature type="compositionally biased region" description="Polar residues" evidence="6">
    <location>
        <begin position="702"/>
        <end position="714"/>
    </location>
</feature>
<evidence type="ECO:0000256" key="2">
    <source>
        <dbReference type="ARBA" id="ARBA00023015"/>
    </source>
</evidence>
<dbReference type="AlphaFoldDB" id="A0A9W4HG46"/>
<dbReference type="GO" id="GO:0000981">
    <property type="term" value="F:DNA-binding transcription factor activity, RNA polymerase II-specific"/>
    <property type="evidence" value="ECO:0007669"/>
    <property type="project" value="InterPro"/>
</dbReference>
<dbReference type="GO" id="GO:0000435">
    <property type="term" value="P:positive regulation of transcription from RNA polymerase II promoter by galactose"/>
    <property type="evidence" value="ECO:0007669"/>
    <property type="project" value="TreeGrafter"/>
</dbReference>
<feature type="region of interest" description="Disordered" evidence="6">
    <location>
        <begin position="1"/>
        <end position="23"/>
    </location>
</feature>
<feature type="compositionally biased region" description="Low complexity" evidence="6">
    <location>
        <begin position="132"/>
        <end position="149"/>
    </location>
</feature>
<accession>A0A9W4HG46</accession>
<dbReference type="PANTHER" id="PTHR47424">
    <property type="entry name" value="REGULATORY PROTEIN GAL4"/>
    <property type="match status" value="1"/>
</dbReference>
<dbReference type="Gene3D" id="4.10.240.10">
    <property type="entry name" value="Zn(2)-C6 fungal-type DNA-binding domain"/>
    <property type="match status" value="1"/>
</dbReference>
<gene>
    <name evidence="8" type="ORF">PNAL_LOCUS2473</name>
</gene>
<dbReference type="PANTHER" id="PTHR47424:SF5">
    <property type="entry name" value="ZN(II)2CYS6 TRANSCRIPTION FACTOR (EUROFUNG)"/>
    <property type="match status" value="1"/>
</dbReference>
<dbReference type="SUPFAM" id="SSF57701">
    <property type="entry name" value="Zn2/Cys6 DNA-binding domain"/>
    <property type="match status" value="1"/>
</dbReference>
<name>A0A9W4HG46_PENNA</name>
<feature type="compositionally biased region" description="Basic and acidic residues" evidence="6">
    <location>
        <begin position="656"/>
        <end position="666"/>
    </location>
</feature>
<evidence type="ECO:0000313" key="9">
    <source>
        <dbReference type="Proteomes" id="UP001153461"/>
    </source>
</evidence>
<feature type="region of interest" description="Disordered" evidence="6">
    <location>
        <begin position="693"/>
        <end position="714"/>
    </location>
</feature>
<dbReference type="CDD" id="cd00067">
    <property type="entry name" value="GAL4"/>
    <property type="match status" value="1"/>
</dbReference>
<dbReference type="GO" id="GO:0005634">
    <property type="term" value="C:nucleus"/>
    <property type="evidence" value="ECO:0007669"/>
    <property type="project" value="TreeGrafter"/>
</dbReference>
<evidence type="ECO:0000256" key="3">
    <source>
        <dbReference type="ARBA" id="ARBA00023125"/>
    </source>
</evidence>
<evidence type="ECO:0000256" key="5">
    <source>
        <dbReference type="ARBA" id="ARBA00023242"/>
    </source>
</evidence>
<keyword evidence="5" id="KW-0539">Nucleus</keyword>
<feature type="region of interest" description="Disordered" evidence="6">
    <location>
        <begin position="641"/>
        <end position="666"/>
    </location>
</feature>
<evidence type="ECO:0000256" key="4">
    <source>
        <dbReference type="ARBA" id="ARBA00023163"/>
    </source>
</evidence>
<reference evidence="8" key="1">
    <citation type="submission" date="2021-07" db="EMBL/GenBank/DDBJ databases">
        <authorList>
            <person name="Branca A.L. A."/>
        </authorList>
    </citation>
    <scope>NUCLEOTIDE SEQUENCE</scope>
</reference>
<protein>
    <recommendedName>
        <fullName evidence="7">Xylanolytic transcriptional activator regulatory domain-containing protein</fullName>
    </recommendedName>
</protein>
<keyword evidence="2" id="KW-0805">Transcription regulation</keyword>
<dbReference type="GO" id="GO:0000978">
    <property type="term" value="F:RNA polymerase II cis-regulatory region sequence-specific DNA binding"/>
    <property type="evidence" value="ECO:0007669"/>
    <property type="project" value="TreeGrafter"/>
</dbReference>
<keyword evidence="3" id="KW-0238">DNA-binding</keyword>
<dbReference type="OrthoDB" id="9991913at2759"/>
<proteinExistence type="predicted"/>
<comment type="caution">
    <text evidence="8">The sequence shown here is derived from an EMBL/GenBank/DDBJ whole genome shotgun (WGS) entry which is preliminary data.</text>
</comment>
<keyword evidence="4" id="KW-0804">Transcription</keyword>
<dbReference type="EMBL" id="CAJVNV010000077">
    <property type="protein sequence ID" value="CAG8021940.1"/>
    <property type="molecule type" value="Genomic_DNA"/>
</dbReference>
<organism evidence="8 9">
    <name type="scientific">Penicillium nalgiovense</name>
    <dbReference type="NCBI Taxonomy" id="60175"/>
    <lineage>
        <taxon>Eukaryota</taxon>
        <taxon>Fungi</taxon>
        <taxon>Dikarya</taxon>
        <taxon>Ascomycota</taxon>
        <taxon>Pezizomycotina</taxon>
        <taxon>Eurotiomycetes</taxon>
        <taxon>Eurotiomycetidae</taxon>
        <taxon>Eurotiales</taxon>
        <taxon>Aspergillaceae</taxon>
        <taxon>Penicillium</taxon>
    </lineage>
</organism>
<dbReference type="InterPro" id="IPR051127">
    <property type="entry name" value="Fungal_SecMet_Regulators"/>
</dbReference>
<evidence type="ECO:0000259" key="7">
    <source>
        <dbReference type="SMART" id="SM00906"/>
    </source>
</evidence>
<dbReference type="InterPro" id="IPR007219">
    <property type="entry name" value="XnlR_reg_dom"/>
</dbReference>
<feature type="domain" description="Xylanolytic transcriptional activator regulatory" evidence="7">
    <location>
        <begin position="354"/>
        <end position="432"/>
    </location>
</feature>
<dbReference type="GO" id="GO:0006351">
    <property type="term" value="P:DNA-templated transcription"/>
    <property type="evidence" value="ECO:0007669"/>
    <property type="project" value="InterPro"/>
</dbReference>
<sequence length="796" mass="87627">MSSSVQMVFESPRSSRGDDSSRRKRAKYTQVAWCVCLSASGFLHVLSQLDTDHLSNECKRRKLKCSGGLTCVRCSRDHIPCVYAHRPSTTSIQGPEVNDEGANVRFQVVDRQLETLRREMRTLSARVHELESPGPASASNPSAPPTTGSLHRILDAPRSPTYVGPTSAEFGLTRSQRSLSHHADDCAAIDDRGEDLNLSTTAPSPVPSGIGENAPLGHPLSSLGADETLRLVQVYEDTVGVMYPCVDLDGVRAYVLEFYRSHDLTGAASSVLSTQTASDQDWFSARDVQVLKILLATALLVESHGRSERAAQLADSVEDRFASRLKIAEVDMKEILILTLLSIFHSYRDDEVIAGRLIGMAVRGSTELGLHRQETWQKTGGVFPGELEWTWASRLFWCIYVLDRKCAFGTGLPFAIQDSDIDTNLPEPGHSTPYLTCMISHARLSTKIWGLVVGWPNRSQAATSDGCAYLDAQVQQWIHSIPRELRFDPTWRSPAGSEHTDRAMMLQVLLALQANQLRILVYRQNLLSDERIADNVTGASTAVETAKSTVHMLDYFSRVSSIYFQRPEPFNYFLLSALAALFLAVLHAPARFSHACRPEFYTAVDMVRRSATRARTSRRLQKILHSLKRIRLNLRWDSEAGRRSSSIHRGHPSKVGSKDEKETSELHWHAASQNKVYSSSSIWDTMPVSATTESAAPRCTPSLHQTSGATTPQLSSNAFWPMSPGTVAGSEPTVCEDLSSFFEIAGGFYFDPQPGSDIAAGADVGLAPPGDTRLPNALDAFHAEDEALTRVMAGLL</sequence>
<dbReference type="Proteomes" id="UP001153461">
    <property type="component" value="Unassembled WGS sequence"/>
</dbReference>
<evidence type="ECO:0000256" key="1">
    <source>
        <dbReference type="ARBA" id="ARBA00022723"/>
    </source>
</evidence>